<dbReference type="SUPFAM" id="SSF46785">
    <property type="entry name" value="Winged helix' DNA-binding domain"/>
    <property type="match status" value="1"/>
</dbReference>
<evidence type="ECO:0000259" key="4">
    <source>
        <dbReference type="PROSITE" id="PS50995"/>
    </source>
</evidence>
<keyword evidence="2" id="KW-0238">DNA-binding</keyword>
<dbReference type="InterPro" id="IPR000835">
    <property type="entry name" value="HTH_MarR-typ"/>
</dbReference>
<organism evidence="5 6">
    <name type="scientific">Paracoccus siganidrum</name>
    <dbReference type="NCBI Taxonomy" id="1276757"/>
    <lineage>
        <taxon>Bacteria</taxon>
        <taxon>Pseudomonadati</taxon>
        <taxon>Pseudomonadota</taxon>
        <taxon>Alphaproteobacteria</taxon>
        <taxon>Rhodobacterales</taxon>
        <taxon>Paracoccaceae</taxon>
        <taxon>Paracoccus</taxon>
    </lineage>
</organism>
<dbReference type="Pfam" id="PF12802">
    <property type="entry name" value="MarR_2"/>
    <property type="match status" value="1"/>
</dbReference>
<name>A0A419A9X0_9RHOB</name>
<dbReference type="Proteomes" id="UP000283587">
    <property type="component" value="Unassembled WGS sequence"/>
</dbReference>
<dbReference type="InterPro" id="IPR036388">
    <property type="entry name" value="WH-like_DNA-bd_sf"/>
</dbReference>
<dbReference type="Gene3D" id="1.10.10.10">
    <property type="entry name" value="Winged helix-like DNA-binding domain superfamily/Winged helix DNA-binding domain"/>
    <property type="match status" value="1"/>
</dbReference>
<dbReference type="EMBL" id="QZEW01000017">
    <property type="protein sequence ID" value="RJL19291.1"/>
    <property type="molecule type" value="Genomic_DNA"/>
</dbReference>
<dbReference type="PROSITE" id="PS01117">
    <property type="entry name" value="HTH_MARR_1"/>
    <property type="match status" value="1"/>
</dbReference>
<dbReference type="PANTHER" id="PTHR33164">
    <property type="entry name" value="TRANSCRIPTIONAL REGULATOR, MARR FAMILY"/>
    <property type="match status" value="1"/>
</dbReference>
<dbReference type="PROSITE" id="PS50995">
    <property type="entry name" value="HTH_MARR_2"/>
    <property type="match status" value="1"/>
</dbReference>
<protein>
    <submittedName>
        <fullName evidence="5">MarR family transcriptional regulator</fullName>
    </submittedName>
</protein>
<dbReference type="GO" id="GO:0003677">
    <property type="term" value="F:DNA binding"/>
    <property type="evidence" value="ECO:0007669"/>
    <property type="project" value="UniProtKB-KW"/>
</dbReference>
<dbReference type="SMART" id="SM00347">
    <property type="entry name" value="HTH_MARR"/>
    <property type="match status" value="1"/>
</dbReference>
<keyword evidence="6" id="KW-1185">Reference proteome</keyword>
<dbReference type="InterPro" id="IPR039422">
    <property type="entry name" value="MarR/SlyA-like"/>
</dbReference>
<comment type="caution">
    <text evidence="5">The sequence shown here is derived from an EMBL/GenBank/DDBJ whole genome shotgun (WGS) entry which is preliminary data.</text>
</comment>
<keyword evidence="1" id="KW-0805">Transcription regulation</keyword>
<sequence length="145" mass="15464">MTEPAPPRLIYLLTTAQRRLEAAIEREGKGGLTLSRIGLLLALPPEGGVPMSALARALDLRAPALSGLVDRMAKSGLVRRLPDPADGRASLVALTGEGRVLRSEAVARTKQVNAALCEGFSADEIAVVERWLEAVRQRQAPPPAR</sequence>
<gene>
    <name evidence="5" type="ORF">D3P05_05210</name>
</gene>
<dbReference type="GO" id="GO:0003700">
    <property type="term" value="F:DNA-binding transcription factor activity"/>
    <property type="evidence" value="ECO:0007669"/>
    <property type="project" value="InterPro"/>
</dbReference>
<evidence type="ECO:0000256" key="1">
    <source>
        <dbReference type="ARBA" id="ARBA00023015"/>
    </source>
</evidence>
<dbReference type="PRINTS" id="PR00598">
    <property type="entry name" value="HTHMARR"/>
</dbReference>
<dbReference type="RefSeq" id="WP_119897126.1">
    <property type="nucleotide sequence ID" value="NZ_QNRC01000014.1"/>
</dbReference>
<feature type="domain" description="HTH marR-type" evidence="4">
    <location>
        <begin position="6"/>
        <end position="137"/>
    </location>
</feature>
<accession>A0A419A9X0</accession>
<proteinExistence type="predicted"/>
<evidence type="ECO:0000313" key="6">
    <source>
        <dbReference type="Proteomes" id="UP000283587"/>
    </source>
</evidence>
<dbReference type="InterPro" id="IPR036390">
    <property type="entry name" value="WH_DNA-bd_sf"/>
</dbReference>
<dbReference type="PANTHER" id="PTHR33164:SF107">
    <property type="entry name" value="TRANSCRIPTIONAL REGULATORY PROTEIN"/>
    <property type="match status" value="1"/>
</dbReference>
<dbReference type="InterPro" id="IPR023187">
    <property type="entry name" value="Tscrpt_reg_MarR-type_CS"/>
</dbReference>
<reference evidence="6" key="1">
    <citation type="submission" date="2018-09" db="EMBL/GenBank/DDBJ databases">
        <title>Paracoccus onubensis nov. sp. a moderate halophilic bacterium isolated from Gruta de las Maravillas (Aracena, Spain).</title>
        <authorList>
            <person name="Jurado V."/>
            <person name="Gutierrez-Patricio S."/>
            <person name="Gonzalez-Pimentel J.L."/>
            <person name="Miller A.Z."/>
            <person name="Laiz L."/>
            <person name="Saiz-Jimenez C."/>
        </authorList>
    </citation>
    <scope>NUCLEOTIDE SEQUENCE [LARGE SCALE GENOMIC DNA]</scope>
    <source>
        <strain evidence="6">DSM 26381</strain>
    </source>
</reference>
<evidence type="ECO:0000313" key="5">
    <source>
        <dbReference type="EMBL" id="RJL19291.1"/>
    </source>
</evidence>
<dbReference type="AlphaFoldDB" id="A0A419A9X0"/>
<dbReference type="GO" id="GO:0006950">
    <property type="term" value="P:response to stress"/>
    <property type="evidence" value="ECO:0007669"/>
    <property type="project" value="TreeGrafter"/>
</dbReference>
<evidence type="ECO:0000256" key="2">
    <source>
        <dbReference type="ARBA" id="ARBA00023125"/>
    </source>
</evidence>
<dbReference type="OrthoDB" id="32523at2"/>
<keyword evidence="3" id="KW-0804">Transcription</keyword>
<evidence type="ECO:0000256" key="3">
    <source>
        <dbReference type="ARBA" id="ARBA00023163"/>
    </source>
</evidence>